<dbReference type="PANTHER" id="PTHR43791">
    <property type="entry name" value="PERMEASE-RELATED"/>
    <property type="match status" value="1"/>
</dbReference>
<keyword evidence="3 7" id="KW-0812">Transmembrane</keyword>
<evidence type="ECO:0000256" key="6">
    <source>
        <dbReference type="ARBA" id="ARBA00037968"/>
    </source>
</evidence>
<evidence type="ECO:0000256" key="3">
    <source>
        <dbReference type="ARBA" id="ARBA00022692"/>
    </source>
</evidence>
<dbReference type="SUPFAM" id="SSF103473">
    <property type="entry name" value="MFS general substrate transporter"/>
    <property type="match status" value="1"/>
</dbReference>
<dbReference type="FunFam" id="1.20.1250.20:FF:000065">
    <property type="entry name" value="Putative MFS pantothenate transporter"/>
    <property type="match status" value="1"/>
</dbReference>
<feature type="transmembrane region" description="Helical" evidence="7">
    <location>
        <begin position="317"/>
        <end position="337"/>
    </location>
</feature>
<feature type="transmembrane region" description="Helical" evidence="7">
    <location>
        <begin position="278"/>
        <end position="305"/>
    </location>
</feature>
<comment type="caution">
    <text evidence="8">The sequence shown here is derived from an EMBL/GenBank/DDBJ whole genome shotgun (WGS) entry which is preliminary data.</text>
</comment>
<comment type="similarity">
    <text evidence="6">Belongs to the major facilitator superfamily. Allantoate permease family.</text>
</comment>
<organism evidence="8 9">
    <name type="scientific">Maudiozyma exigua</name>
    <name type="common">Yeast</name>
    <name type="synonym">Kazachstania exigua</name>
    <dbReference type="NCBI Taxonomy" id="34358"/>
    <lineage>
        <taxon>Eukaryota</taxon>
        <taxon>Fungi</taxon>
        <taxon>Dikarya</taxon>
        <taxon>Ascomycota</taxon>
        <taxon>Saccharomycotina</taxon>
        <taxon>Saccharomycetes</taxon>
        <taxon>Saccharomycetales</taxon>
        <taxon>Saccharomycetaceae</taxon>
        <taxon>Maudiozyma</taxon>
    </lineage>
</organism>
<reference evidence="8 9" key="1">
    <citation type="submission" date="2020-11" db="EMBL/GenBank/DDBJ databases">
        <title>Kefir isolates.</title>
        <authorList>
            <person name="Marcisauskas S."/>
            <person name="Kim Y."/>
            <person name="Blasche S."/>
        </authorList>
    </citation>
    <scope>NUCLEOTIDE SEQUENCE [LARGE SCALE GENOMIC DNA]</scope>
    <source>
        <strain evidence="8 9">OG2</strain>
    </source>
</reference>
<evidence type="ECO:0000256" key="1">
    <source>
        <dbReference type="ARBA" id="ARBA00004141"/>
    </source>
</evidence>
<dbReference type="AlphaFoldDB" id="A0A9P6WDX6"/>
<keyword evidence="9" id="KW-1185">Reference proteome</keyword>
<dbReference type="GO" id="GO:0015233">
    <property type="term" value="F:pantothenate transmembrane transporter activity"/>
    <property type="evidence" value="ECO:0007669"/>
    <property type="project" value="TreeGrafter"/>
</dbReference>
<feature type="transmembrane region" description="Helical" evidence="7">
    <location>
        <begin position="78"/>
        <end position="98"/>
    </location>
</feature>
<comment type="subcellular location">
    <subcellularLocation>
        <location evidence="1">Membrane</location>
        <topology evidence="1">Multi-pass membrane protein</topology>
    </subcellularLocation>
</comment>
<evidence type="ECO:0000313" key="8">
    <source>
        <dbReference type="EMBL" id="KAG0669682.1"/>
    </source>
</evidence>
<evidence type="ECO:0000313" key="9">
    <source>
        <dbReference type="Proteomes" id="UP000750334"/>
    </source>
</evidence>
<dbReference type="InterPro" id="IPR036259">
    <property type="entry name" value="MFS_trans_sf"/>
</dbReference>
<protein>
    <submittedName>
        <fullName evidence="8">Pantothenate transporter fen2</fullName>
    </submittedName>
</protein>
<dbReference type="Proteomes" id="UP000750334">
    <property type="component" value="Unassembled WGS sequence"/>
</dbReference>
<evidence type="ECO:0000256" key="7">
    <source>
        <dbReference type="SAM" id="Phobius"/>
    </source>
</evidence>
<gene>
    <name evidence="8" type="primary">FEN2</name>
    <name evidence="8" type="ORF">C6P45_003425</name>
</gene>
<feature type="transmembrane region" description="Helical" evidence="7">
    <location>
        <begin position="167"/>
        <end position="187"/>
    </location>
</feature>
<evidence type="ECO:0000256" key="5">
    <source>
        <dbReference type="ARBA" id="ARBA00023136"/>
    </source>
</evidence>
<dbReference type="GO" id="GO:0005886">
    <property type="term" value="C:plasma membrane"/>
    <property type="evidence" value="ECO:0007669"/>
    <property type="project" value="TreeGrafter"/>
</dbReference>
<name>A0A9P6WDX6_MAUEX</name>
<evidence type="ECO:0000256" key="2">
    <source>
        <dbReference type="ARBA" id="ARBA00022448"/>
    </source>
</evidence>
<feature type="transmembrane region" description="Helical" evidence="7">
    <location>
        <begin position="440"/>
        <end position="459"/>
    </location>
</feature>
<feature type="transmembrane region" description="Helical" evidence="7">
    <location>
        <begin position="135"/>
        <end position="155"/>
    </location>
</feature>
<keyword evidence="4 7" id="KW-1133">Transmembrane helix</keyword>
<feature type="transmembrane region" description="Helical" evidence="7">
    <location>
        <begin position="405"/>
        <end position="428"/>
    </location>
</feature>
<dbReference type="Pfam" id="PF07690">
    <property type="entry name" value="MFS_1"/>
    <property type="match status" value="1"/>
</dbReference>
<dbReference type="Gene3D" id="1.20.1250.20">
    <property type="entry name" value="MFS general substrate transporter like domains"/>
    <property type="match status" value="1"/>
</dbReference>
<feature type="transmembrane region" description="Helical" evidence="7">
    <location>
        <begin position="374"/>
        <end position="393"/>
    </location>
</feature>
<proteinExistence type="inferred from homology"/>
<feature type="transmembrane region" description="Helical" evidence="7">
    <location>
        <begin position="199"/>
        <end position="221"/>
    </location>
</feature>
<keyword evidence="2" id="KW-0813">Transport</keyword>
<feature type="transmembrane region" description="Helical" evidence="7">
    <location>
        <begin position="105"/>
        <end position="123"/>
    </location>
</feature>
<dbReference type="PANTHER" id="PTHR43791:SF4">
    <property type="entry name" value="PANTOTHENATE TRANSPORTER FEN2"/>
    <property type="match status" value="1"/>
</dbReference>
<evidence type="ECO:0000256" key="4">
    <source>
        <dbReference type="ARBA" id="ARBA00022989"/>
    </source>
</evidence>
<sequence length="521" mass="58937">MIKDTKVIEDIETVVSSSASTVKKPIRERFLLFKIDVFVLSFVCLQYWINYVDRVGFSNAYISGMKHDLNMKGNELNITNTCFTVGYIIGMIPNNLMLLVVPPRVWLSFCTFAWGLLTLGMYRVNSYQHCCVLRFFQAIFESCTFAGTHLILGSWYKENELPIRSAIFTSSGLIGSMFSGFMQVKIFNNLDGVQGLAGWRWLFIIDFCITIPIAIYGFIFFPGVPDSKRDGILNKYSMSRYIFNEQELKFARRRLPIRDETTSLDWSIISRVLRRWHLYFFSLVWVFGGENLSFASNTTFALWLTNQGYSLSNRNNFPSGIYAVGIVSTFFSALYLSKINKARHWHIAMVIATVMCVVAIMIRSNPINPVVMFTAQYLGGIAYAGQAVFFAWANVVCHEDLQERAIVLASMNMFSSVVNAWWSILFYAASMVPRYKNGCYATIATAVASGVTSIIIRSLQIKENANKKPLPYINANDVVGQEEIDEFHSNYNSDIEDIDAQGTAYSGTLETQMVQVGNSAS</sequence>
<feature type="transmembrane region" description="Helical" evidence="7">
    <location>
        <begin position="344"/>
        <end position="362"/>
    </location>
</feature>
<dbReference type="OrthoDB" id="3639251at2759"/>
<accession>A0A9P6WDX6</accession>
<dbReference type="InterPro" id="IPR011701">
    <property type="entry name" value="MFS"/>
</dbReference>
<dbReference type="EMBL" id="PUHR01000035">
    <property type="protein sequence ID" value="KAG0669682.1"/>
    <property type="molecule type" value="Genomic_DNA"/>
</dbReference>
<dbReference type="GO" id="GO:0098717">
    <property type="term" value="P:pantothenate import across plasma membrane"/>
    <property type="evidence" value="ECO:0007669"/>
    <property type="project" value="TreeGrafter"/>
</dbReference>
<feature type="transmembrane region" description="Helical" evidence="7">
    <location>
        <begin position="30"/>
        <end position="49"/>
    </location>
</feature>
<keyword evidence="5 7" id="KW-0472">Membrane</keyword>